<feature type="transmembrane region" description="Helical" evidence="6">
    <location>
        <begin position="45"/>
        <end position="69"/>
    </location>
</feature>
<feature type="transmembrane region" description="Helical" evidence="6">
    <location>
        <begin position="12"/>
        <end position="33"/>
    </location>
</feature>
<dbReference type="InterPro" id="IPR052337">
    <property type="entry name" value="SAT4-like"/>
</dbReference>
<evidence type="ECO:0000256" key="5">
    <source>
        <dbReference type="ARBA" id="ARBA00038359"/>
    </source>
</evidence>
<evidence type="ECO:0000259" key="7">
    <source>
        <dbReference type="Pfam" id="PF20684"/>
    </source>
</evidence>
<feature type="transmembrane region" description="Helical" evidence="6">
    <location>
        <begin position="241"/>
        <end position="260"/>
    </location>
</feature>
<dbReference type="EMBL" id="FJOG01000062">
    <property type="protein sequence ID" value="CZR68938.1"/>
    <property type="molecule type" value="Genomic_DNA"/>
</dbReference>
<evidence type="ECO:0000313" key="8">
    <source>
        <dbReference type="EMBL" id="CZR68938.1"/>
    </source>
</evidence>
<proteinExistence type="inferred from homology"/>
<protein>
    <recommendedName>
        <fullName evidence="7">Rhodopsin domain-containing protein</fullName>
    </recommendedName>
</protein>
<feature type="transmembrane region" description="Helical" evidence="6">
    <location>
        <begin position="120"/>
        <end position="142"/>
    </location>
</feature>
<keyword evidence="4 6" id="KW-0472">Membrane</keyword>
<evidence type="ECO:0000256" key="6">
    <source>
        <dbReference type="SAM" id="Phobius"/>
    </source>
</evidence>
<feature type="domain" description="Rhodopsin" evidence="7">
    <location>
        <begin position="29"/>
        <end position="265"/>
    </location>
</feature>
<keyword evidence="2 6" id="KW-0812">Transmembrane</keyword>
<accession>A0A1L7XVA8</accession>
<comment type="similarity">
    <text evidence="5">Belongs to the SAT4 family.</text>
</comment>
<keyword evidence="3 6" id="KW-1133">Transmembrane helix</keyword>
<evidence type="ECO:0000256" key="1">
    <source>
        <dbReference type="ARBA" id="ARBA00004141"/>
    </source>
</evidence>
<feature type="transmembrane region" description="Helical" evidence="6">
    <location>
        <begin position="201"/>
        <end position="221"/>
    </location>
</feature>
<comment type="subcellular location">
    <subcellularLocation>
        <location evidence="1">Membrane</location>
        <topology evidence="1">Multi-pass membrane protein</topology>
    </subcellularLocation>
</comment>
<dbReference type="PANTHER" id="PTHR33048:SF96">
    <property type="entry name" value="INTEGRAL MEMBRANE PROTEIN"/>
    <property type="match status" value="1"/>
</dbReference>
<dbReference type="PANTHER" id="PTHR33048">
    <property type="entry name" value="PTH11-LIKE INTEGRAL MEMBRANE PROTEIN (AFU_ORTHOLOGUE AFUA_5G11245)"/>
    <property type="match status" value="1"/>
</dbReference>
<dbReference type="GO" id="GO:0016020">
    <property type="term" value="C:membrane"/>
    <property type="evidence" value="ECO:0007669"/>
    <property type="project" value="UniProtKB-SubCell"/>
</dbReference>
<evidence type="ECO:0000256" key="3">
    <source>
        <dbReference type="ARBA" id="ARBA00022989"/>
    </source>
</evidence>
<evidence type="ECO:0000256" key="2">
    <source>
        <dbReference type="ARBA" id="ARBA00022692"/>
    </source>
</evidence>
<dbReference type="Pfam" id="PF20684">
    <property type="entry name" value="Fung_rhodopsin"/>
    <property type="match status" value="1"/>
</dbReference>
<dbReference type="AlphaFoldDB" id="A0A1L7XVA8"/>
<sequence>MTNSEDSHWLKVEIVSIVFLIVSWIAVLLRCYVRRWISRSFRIDDWLMLLSAILFSVYTAFNLVALHFGLGQRDVPQQEEIQGRKWTSLAALTYIILMAIIKCSIATFLLRIAIERIYRLIIYISMAMVIIYSLVIFFYNLFLCHPVEFTWNRTIEGGTCAPGALASSYALSALAIISDLLFALLPVPLIWFLKMNIRTKIFVFGVLSFGIVASIATIARLGTLININKDNGYLYYIVDTLNWTIIEISLAIIGGSIATFRPLLKALHIKGFISSDGANPGGVYGHPGGGQSLPLGSLEGGPDLGLRSDTAVDIENQWQNRVVVRAESCNAISRTGSEEMILTGARIKATTNIIVTHIQN</sequence>
<dbReference type="Proteomes" id="UP000184330">
    <property type="component" value="Unassembled WGS sequence"/>
</dbReference>
<evidence type="ECO:0000256" key="4">
    <source>
        <dbReference type="ARBA" id="ARBA00023136"/>
    </source>
</evidence>
<name>A0A1L7XVA8_9HELO</name>
<feature type="transmembrane region" description="Helical" evidence="6">
    <location>
        <begin position="169"/>
        <end position="192"/>
    </location>
</feature>
<evidence type="ECO:0000313" key="9">
    <source>
        <dbReference type="Proteomes" id="UP000184330"/>
    </source>
</evidence>
<dbReference type="OrthoDB" id="3936451at2759"/>
<dbReference type="InterPro" id="IPR049326">
    <property type="entry name" value="Rhodopsin_dom_fungi"/>
</dbReference>
<gene>
    <name evidence="8" type="ORF">PAC_18839</name>
</gene>
<reference evidence="8 9" key="1">
    <citation type="submission" date="2016-03" db="EMBL/GenBank/DDBJ databases">
        <authorList>
            <person name="Ploux O."/>
        </authorList>
    </citation>
    <scope>NUCLEOTIDE SEQUENCE [LARGE SCALE GENOMIC DNA]</scope>
    <source>
        <strain evidence="8 9">UAMH 11012</strain>
    </source>
</reference>
<dbReference type="STRING" id="576137.A0A1L7XVA8"/>
<feature type="transmembrane region" description="Helical" evidence="6">
    <location>
        <begin position="89"/>
        <end position="113"/>
    </location>
</feature>
<keyword evidence="9" id="KW-1185">Reference proteome</keyword>
<organism evidence="8 9">
    <name type="scientific">Phialocephala subalpina</name>
    <dbReference type="NCBI Taxonomy" id="576137"/>
    <lineage>
        <taxon>Eukaryota</taxon>
        <taxon>Fungi</taxon>
        <taxon>Dikarya</taxon>
        <taxon>Ascomycota</taxon>
        <taxon>Pezizomycotina</taxon>
        <taxon>Leotiomycetes</taxon>
        <taxon>Helotiales</taxon>
        <taxon>Mollisiaceae</taxon>
        <taxon>Phialocephala</taxon>
        <taxon>Phialocephala fortinii species complex</taxon>
    </lineage>
</organism>